<organism evidence="1">
    <name type="scientific">marine sediment metagenome</name>
    <dbReference type="NCBI Taxonomy" id="412755"/>
    <lineage>
        <taxon>unclassified sequences</taxon>
        <taxon>metagenomes</taxon>
        <taxon>ecological metagenomes</taxon>
    </lineage>
</organism>
<evidence type="ECO:0000313" key="1">
    <source>
        <dbReference type="EMBL" id="KKM84728.1"/>
    </source>
</evidence>
<proteinExistence type="predicted"/>
<dbReference type="EMBL" id="LAZR01007520">
    <property type="protein sequence ID" value="KKM84728.1"/>
    <property type="molecule type" value="Genomic_DNA"/>
</dbReference>
<name>A0A0F9KSQ1_9ZZZZ</name>
<reference evidence="1" key="1">
    <citation type="journal article" date="2015" name="Nature">
        <title>Complex archaea that bridge the gap between prokaryotes and eukaryotes.</title>
        <authorList>
            <person name="Spang A."/>
            <person name="Saw J.H."/>
            <person name="Jorgensen S.L."/>
            <person name="Zaremba-Niedzwiedzka K."/>
            <person name="Martijn J."/>
            <person name="Lind A.E."/>
            <person name="van Eijk R."/>
            <person name="Schleper C."/>
            <person name="Guy L."/>
            <person name="Ettema T.J."/>
        </authorList>
    </citation>
    <scope>NUCLEOTIDE SEQUENCE</scope>
</reference>
<accession>A0A0F9KSQ1</accession>
<comment type="caution">
    <text evidence="1">The sequence shown here is derived from an EMBL/GenBank/DDBJ whole genome shotgun (WGS) entry which is preliminary data.</text>
</comment>
<gene>
    <name evidence="1" type="ORF">LCGC14_1296190</name>
</gene>
<protein>
    <submittedName>
        <fullName evidence="1">Uncharacterized protein</fullName>
    </submittedName>
</protein>
<dbReference type="AlphaFoldDB" id="A0A0F9KSQ1"/>
<sequence>MTDVNLTPQTLTDAGVEASRTGSLSLSNNYFFTNNGTTILNFIKGSAVDCTVTIVTPKTVQGLAVADRAVTVTGSTGDIFVGPFAPGVYNNANGKVEFTLASNIDGLDVAVVQY</sequence>